<name>A0A4D8PDL7_9PROT</name>
<feature type="domain" description="HNH" evidence="6">
    <location>
        <begin position="65"/>
        <end position="114"/>
    </location>
</feature>
<evidence type="ECO:0000259" key="6">
    <source>
        <dbReference type="Pfam" id="PF01844"/>
    </source>
</evidence>
<geneLocation type="plasmid" evidence="7 8">
    <name>p1</name>
</geneLocation>
<evidence type="ECO:0000313" key="7">
    <source>
        <dbReference type="EMBL" id="QCN96656.1"/>
    </source>
</evidence>
<keyword evidence="2" id="KW-0378">Hydrolase</keyword>
<feature type="region of interest" description="Disordered" evidence="5">
    <location>
        <begin position="1"/>
        <end position="41"/>
    </location>
</feature>
<evidence type="ECO:0000256" key="2">
    <source>
        <dbReference type="ARBA" id="ARBA00022801"/>
    </source>
</evidence>
<proteinExistence type="inferred from homology"/>
<sequence>MPMAPPVHRPPGWRPPAVAQREQTRQLGRETDRRRRDNPARALYKTARWRTLRAAQLAAHPLCQCEACDEGRRRITPATVVDHIRPHRGDEGLFFDPANLRSMAKPCHDRKTARDDGGFGRARA</sequence>
<dbReference type="GO" id="GO:0003676">
    <property type="term" value="F:nucleic acid binding"/>
    <property type="evidence" value="ECO:0007669"/>
    <property type="project" value="InterPro"/>
</dbReference>
<dbReference type="EMBL" id="CP032322">
    <property type="protein sequence ID" value="QCN96656.1"/>
    <property type="molecule type" value="Genomic_DNA"/>
</dbReference>
<keyword evidence="1" id="KW-0540">Nuclease</keyword>
<dbReference type="Gene3D" id="1.10.30.50">
    <property type="match status" value="1"/>
</dbReference>
<dbReference type="GO" id="GO:0004519">
    <property type="term" value="F:endonuclease activity"/>
    <property type="evidence" value="ECO:0007669"/>
    <property type="project" value="UniProtKB-KW"/>
</dbReference>
<accession>A0A4D8PDL7</accession>
<evidence type="ECO:0000313" key="8">
    <source>
        <dbReference type="Proteomes" id="UP000298595"/>
    </source>
</evidence>
<feature type="compositionally biased region" description="Basic and acidic residues" evidence="5">
    <location>
        <begin position="106"/>
        <end position="118"/>
    </location>
</feature>
<evidence type="ECO:0000256" key="5">
    <source>
        <dbReference type="SAM" id="MobiDB-lite"/>
    </source>
</evidence>
<dbReference type="AlphaFoldDB" id="A0A4D8PDL7"/>
<dbReference type="Pfam" id="PF01844">
    <property type="entry name" value="HNH"/>
    <property type="match status" value="1"/>
</dbReference>
<dbReference type="KEGG" id="aare:D3093_15045"/>
<evidence type="ECO:0000256" key="1">
    <source>
        <dbReference type="ARBA" id="ARBA00022722"/>
    </source>
</evidence>
<dbReference type="GO" id="GO:0005829">
    <property type="term" value="C:cytosol"/>
    <property type="evidence" value="ECO:0007669"/>
    <property type="project" value="TreeGrafter"/>
</dbReference>
<dbReference type="PANTHER" id="PTHR41286">
    <property type="entry name" value="HNH NUCLEASE YAJD-RELATED"/>
    <property type="match status" value="1"/>
</dbReference>
<organism evidence="7 8">
    <name type="scientific">Azospirillum argentinense</name>
    <dbReference type="NCBI Taxonomy" id="2970906"/>
    <lineage>
        <taxon>Bacteria</taxon>
        <taxon>Pseudomonadati</taxon>
        <taxon>Pseudomonadota</taxon>
        <taxon>Alphaproteobacteria</taxon>
        <taxon>Rhodospirillales</taxon>
        <taxon>Azospirillaceae</taxon>
        <taxon>Azospirillum</taxon>
    </lineage>
</organism>
<gene>
    <name evidence="7" type="ORF">D3093_15045</name>
</gene>
<keyword evidence="7" id="KW-0614">Plasmid</keyword>
<reference evidence="7 8" key="1">
    <citation type="submission" date="2018-09" db="EMBL/GenBank/DDBJ databases">
        <title>Whole genome based analysis of evolution and adaptive divergence in Indian and Brazilian strains of Azospirillum brasilense.</title>
        <authorList>
            <person name="Singh C."/>
            <person name="Tripathi A.K."/>
        </authorList>
    </citation>
    <scope>NUCLEOTIDE SEQUENCE [LARGE SCALE GENOMIC DNA]</scope>
    <source>
        <strain evidence="7 8">MTCC4035</strain>
        <plasmid evidence="7 8">p1</plasmid>
    </source>
</reference>
<dbReference type="GO" id="GO:0016787">
    <property type="term" value="F:hydrolase activity"/>
    <property type="evidence" value="ECO:0007669"/>
    <property type="project" value="UniProtKB-KW"/>
</dbReference>
<dbReference type="InterPro" id="IPR002711">
    <property type="entry name" value="HNH"/>
</dbReference>
<comment type="similarity">
    <text evidence="3">Belongs to the HNH nuclease family.</text>
</comment>
<protein>
    <recommendedName>
        <fullName evidence="4">Putative HNH nuclease YajD</fullName>
    </recommendedName>
</protein>
<dbReference type="Proteomes" id="UP000298595">
    <property type="component" value="Plasmid p1"/>
</dbReference>
<dbReference type="InterPro" id="IPR003615">
    <property type="entry name" value="HNH_nuc"/>
</dbReference>
<feature type="compositionally biased region" description="Pro residues" evidence="5">
    <location>
        <begin position="1"/>
        <end position="14"/>
    </location>
</feature>
<evidence type="ECO:0000256" key="4">
    <source>
        <dbReference type="ARBA" id="ARBA00040194"/>
    </source>
</evidence>
<keyword evidence="7" id="KW-0255">Endonuclease</keyword>
<dbReference type="GO" id="GO:0008270">
    <property type="term" value="F:zinc ion binding"/>
    <property type="evidence" value="ECO:0007669"/>
    <property type="project" value="InterPro"/>
</dbReference>
<evidence type="ECO:0000256" key="3">
    <source>
        <dbReference type="ARBA" id="ARBA00038412"/>
    </source>
</evidence>
<feature type="compositionally biased region" description="Basic and acidic residues" evidence="5">
    <location>
        <begin position="22"/>
        <end position="39"/>
    </location>
</feature>
<dbReference type="CDD" id="cd00085">
    <property type="entry name" value="HNHc"/>
    <property type="match status" value="1"/>
</dbReference>
<feature type="region of interest" description="Disordered" evidence="5">
    <location>
        <begin position="105"/>
        <end position="124"/>
    </location>
</feature>
<dbReference type="PANTHER" id="PTHR41286:SF1">
    <property type="entry name" value="HNH NUCLEASE YAJD-RELATED"/>
    <property type="match status" value="1"/>
</dbReference>